<evidence type="ECO:0000313" key="4">
    <source>
        <dbReference type="EMBL" id="MBH0230811.1"/>
    </source>
</evidence>
<dbReference type="Pfam" id="PF13727">
    <property type="entry name" value="CoA_binding_3"/>
    <property type="match status" value="1"/>
</dbReference>
<feature type="transmembrane region" description="Helical" evidence="2">
    <location>
        <begin position="73"/>
        <end position="94"/>
    </location>
</feature>
<dbReference type="Gene3D" id="3.40.50.720">
    <property type="entry name" value="NAD(P)-binding Rossmann-like Domain"/>
    <property type="match status" value="2"/>
</dbReference>
<dbReference type="PANTHER" id="PTHR43318">
    <property type="entry name" value="UDP-N-ACETYLGLUCOSAMINE 4,6-DEHYDRATASE"/>
    <property type="match status" value="1"/>
</dbReference>
<evidence type="ECO:0000256" key="1">
    <source>
        <dbReference type="ARBA" id="ARBA00007430"/>
    </source>
</evidence>
<feature type="domain" description="Polysaccharide biosynthesis protein CapD-like" evidence="3">
    <location>
        <begin position="278"/>
        <end position="559"/>
    </location>
</feature>
<comment type="similarity">
    <text evidence="1">Belongs to the polysaccharide synthase family.</text>
</comment>
<dbReference type="Proteomes" id="UP000614490">
    <property type="component" value="Unassembled WGS sequence"/>
</dbReference>
<evidence type="ECO:0000313" key="5">
    <source>
        <dbReference type="Proteomes" id="UP000614490"/>
    </source>
</evidence>
<dbReference type="CDD" id="cd05237">
    <property type="entry name" value="UDP_invert_4-6DH_SDR_e"/>
    <property type="match status" value="1"/>
</dbReference>
<comment type="caution">
    <text evidence="4">The sequence shown here is derived from an EMBL/GenBank/DDBJ whole genome shotgun (WGS) entry which is preliminary data.</text>
</comment>
<evidence type="ECO:0000259" key="3">
    <source>
        <dbReference type="Pfam" id="PF02719"/>
    </source>
</evidence>
<dbReference type="InterPro" id="IPR051203">
    <property type="entry name" value="Polysaccharide_Synthase-Rel"/>
</dbReference>
<dbReference type="AlphaFoldDB" id="A0A931HWS9"/>
<name>A0A931HWS9_9BACI</name>
<reference evidence="4 5" key="1">
    <citation type="journal article" date="2005" name="Int. J. Syst. Evol. Microbiol.">
        <title>Halobacillus yeomjeoni sp. nov., isolated from a marine solar saltern in Korea.</title>
        <authorList>
            <person name="Yoon J.H."/>
            <person name="Kang S.J."/>
            <person name="Lee C.H."/>
            <person name="Oh H.W."/>
            <person name="Oh T.K."/>
        </authorList>
    </citation>
    <scope>NUCLEOTIDE SEQUENCE [LARGE SCALE GENOMIC DNA]</scope>
    <source>
        <strain evidence="4 5">KCTC 3957</strain>
    </source>
</reference>
<dbReference type="SUPFAM" id="SSF51735">
    <property type="entry name" value="NAD(P)-binding Rossmann-fold domains"/>
    <property type="match status" value="2"/>
</dbReference>
<keyword evidence="2" id="KW-1133">Transmembrane helix</keyword>
<accession>A0A931HWS9</accession>
<keyword evidence="5" id="KW-1185">Reference proteome</keyword>
<dbReference type="InterPro" id="IPR036291">
    <property type="entry name" value="NAD(P)-bd_dom_sf"/>
</dbReference>
<evidence type="ECO:0000256" key="2">
    <source>
        <dbReference type="SAM" id="Phobius"/>
    </source>
</evidence>
<dbReference type="RefSeq" id="WP_197317421.1">
    <property type="nucleotide sequence ID" value="NZ_JADZSC010000002.1"/>
</dbReference>
<protein>
    <submittedName>
        <fullName evidence="4">Polysaccharide biosynthesis protein</fullName>
    </submittedName>
</protein>
<keyword evidence="2" id="KW-0812">Transmembrane</keyword>
<proteinExistence type="inferred from homology"/>
<feature type="transmembrane region" description="Helical" evidence="2">
    <location>
        <begin position="7"/>
        <end position="30"/>
    </location>
</feature>
<feature type="transmembrane region" description="Helical" evidence="2">
    <location>
        <begin position="100"/>
        <end position="121"/>
    </location>
</feature>
<gene>
    <name evidence="4" type="ORF">H0267_11345</name>
</gene>
<feature type="transmembrane region" description="Helical" evidence="2">
    <location>
        <begin position="36"/>
        <end position="61"/>
    </location>
</feature>
<dbReference type="Pfam" id="PF02719">
    <property type="entry name" value="Polysacc_synt_2"/>
    <property type="match status" value="1"/>
</dbReference>
<sequence length="604" mass="67476">MSKQQRLVYFSILDTFIVFAAIYISTLFMFPSSPVFTAQLFILSTTLMVSYLVFASIYKIYQRAWEYASAEEVVMLVKSVTFAVLTAALIQSFISSDVYYRVLASTWMMQILMILASRYSFRLYKDRNKGTLNKEGKRTLIIGAGMAGTYVAKQLKSNTCELNPVAFIDDDPLKQALHILNIPVVGGVEHLEEYVQDMDIDNIVIAIPSLSKKKLFEIQAACHKTGKETQMIPMIEDLVTGKLAVDDMKKVEFHDLLGRDPVDLDTHSMKSFIQGEVLLVTGSGGSIGSEICRQVSSFDPAAVILLGHGENSIYTIERELKESYGDRIQYFTEIADIKDRERMMKVMSHYRPKVVIHAAAHKHVPLMERNPFEAVTNNVYGTKNVADAADASGVDTFIMISSDKAVNPTSVMGSTKRIAEMVVQDLNKKSSTRFVAVRFGNVLGSRGSVIPLFLDQIRKGGPVTVTDPEMTRYFMTIPEASRLVLQSGALAQGGEVFVLDMGEPVKIVDLAKNLIKLSGYTEQEIGIHFSGIRPGEKLYEELLNDNEIKETQVHPRIHVGNTVDFDIKLVLKTIENLSMKEDEEIREVLLSIPRQYSKSVAAVQ</sequence>
<dbReference type="EMBL" id="JADZSC010000002">
    <property type="protein sequence ID" value="MBH0230811.1"/>
    <property type="molecule type" value="Genomic_DNA"/>
</dbReference>
<dbReference type="PANTHER" id="PTHR43318:SF1">
    <property type="entry name" value="POLYSACCHARIDE BIOSYNTHESIS PROTEIN EPSC-RELATED"/>
    <property type="match status" value="1"/>
</dbReference>
<dbReference type="InterPro" id="IPR003869">
    <property type="entry name" value="Polysac_CapD-like"/>
</dbReference>
<organism evidence="4 5">
    <name type="scientific">Halobacillus yeomjeoni</name>
    <dbReference type="NCBI Taxonomy" id="311194"/>
    <lineage>
        <taxon>Bacteria</taxon>
        <taxon>Bacillati</taxon>
        <taxon>Bacillota</taxon>
        <taxon>Bacilli</taxon>
        <taxon>Bacillales</taxon>
        <taxon>Bacillaceae</taxon>
        <taxon>Halobacillus</taxon>
    </lineage>
</organism>
<keyword evidence="2" id="KW-0472">Membrane</keyword>